<sequence length="29" mass="3150">MGLSPPFFEMIGGLKPTLRFSFSQSASCI</sequence>
<accession>A0A158T0S6</accession>
<protein>
    <submittedName>
        <fullName evidence="1">Uncharacterized protein</fullName>
    </submittedName>
</protein>
<dbReference type="EMBL" id="JMQP01000001">
    <property type="protein sequence ID" value="KIS36720.1"/>
    <property type="molecule type" value="Genomic_DNA"/>
</dbReference>
<dbReference type="Proteomes" id="UP000050700">
    <property type="component" value="Unassembled WGS sequence"/>
</dbReference>
<organism evidence="1 2">
    <name type="scientific">Haemophilus influenzae</name>
    <dbReference type="NCBI Taxonomy" id="727"/>
    <lineage>
        <taxon>Bacteria</taxon>
        <taxon>Pseudomonadati</taxon>
        <taxon>Pseudomonadota</taxon>
        <taxon>Gammaproteobacteria</taxon>
        <taxon>Pasteurellales</taxon>
        <taxon>Pasteurellaceae</taxon>
        <taxon>Haemophilus</taxon>
    </lineage>
</organism>
<gene>
    <name evidence="1" type="ORF">NTHI1209_00142</name>
</gene>
<reference evidence="1 2" key="1">
    <citation type="submission" date="2014-05" db="EMBL/GenBank/DDBJ databases">
        <title>Methylome analysis of the phasevarions of Haemophilus influenzae.</title>
        <authorList>
            <person name="Atack J.M."/>
            <person name="Fox K.L."/>
            <person name="Power P.M."/>
            <person name="Clark T."/>
            <person name="Jurcisek J."/>
            <person name="Korlach J."/>
            <person name="Bakaletz L.O."/>
            <person name="Jennings M.P."/>
        </authorList>
    </citation>
    <scope>NUCLEOTIDE SEQUENCE [LARGE SCALE GENOMIC DNA]</scope>
    <source>
        <strain evidence="1 2">1209</strain>
    </source>
</reference>
<dbReference type="AlphaFoldDB" id="A0A158T0S6"/>
<evidence type="ECO:0000313" key="2">
    <source>
        <dbReference type="Proteomes" id="UP000050700"/>
    </source>
</evidence>
<evidence type="ECO:0000313" key="1">
    <source>
        <dbReference type="EMBL" id="KIS36720.1"/>
    </source>
</evidence>
<name>A0A158T0S6_HAEIF</name>
<proteinExistence type="predicted"/>
<comment type="caution">
    <text evidence="1">The sequence shown here is derived from an EMBL/GenBank/DDBJ whole genome shotgun (WGS) entry which is preliminary data.</text>
</comment>